<accession>A0ABP3SHP2</accession>
<evidence type="ECO:0000313" key="4">
    <source>
        <dbReference type="EMBL" id="GAA0635716.1"/>
    </source>
</evidence>
<feature type="region of interest" description="Disordered" evidence="2">
    <location>
        <begin position="694"/>
        <end position="749"/>
    </location>
</feature>
<feature type="region of interest" description="Disordered" evidence="2">
    <location>
        <begin position="912"/>
        <end position="932"/>
    </location>
</feature>
<evidence type="ECO:0000259" key="3">
    <source>
        <dbReference type="Pfam" id="PF08751"/>
    </source>
</evidence>
<dbReference type="EMBL" id="BAAAHE010000049">
    <property type="protein sequence ID" value="GAA0635716.1"/>
    <property type="molecule type" value="Genomic_DNA"/>
</dbReference>
<feature type="compositionally biased region" description="Basic and acidic residues" evidence="2">
    <location>
        <begin position="694"/>
        <end position="704"/>
    </location>
</feature>
<comment type="caution">
    <text evidence="4">The sequence shown here is derived from an EMBL/GenBank/DDBJ whole genome shotgun (WGS) entry which is preliminary data.</text>
</comment>
<dbReference type="SUPFAM" id="SSF55464">
    <property type="entry name" value="Origin of replication-binding domain, RBD-like"/>
    <property type="match status" value="1"/>
</dbReference>
<feature type="compositionally biased region" description="Basic and acidic residues" evidence="2">
    <location>
        <begin position="1119"/>
        <end position="1146"/>
    </location>
</feature>
<keyword evidence="1" id="KW-0175">Coiled coil</keyword>
<dbReference type="RefSeq" id="WP_344609022.1">
    <property type="nucleotide sequence ID" value="NZ_BAAAHE010000049.1"/>
</dbReference>
<gene>
    <name evidence="4" type="primary">mobF_1</name>
    <name evidence="4" type="ORF">GCM10009547_44860</name>
</gene>
<feature type="domain" description="TrwC relaxase" evidence="3">
    <location>
        <begin position="13"/>
        <end position="303"/>
    </location>
</feature>
<sequence>MLSSAKIGTSSWGYYTAGVACAATDYYIGAGEAPGRWSGRGVAALGLEPGARVSEAQLEALFARALHSVTGQRLGRAWRHDAVTGFDLTFSAPKSVSSLWALGDRAMAGEVRAAHRAAVDAALSYLDTHASFSRRGVDGVKQVATAGLAAALFEHRTSRCGDPQLHTHALVVNKVFCADGRWRTLDATELYHHKKSAGTVYQAALRSELHSRLGVVFDAPNAHGQAEISGIPAGLLKLWSKRTAQIEPEAAAKIAQYEKSLGRSLTAGERVAVTKTAVLKTRPGKTHPDPGTLHETWAAEAERAGHRPPEVLAQVRAAAVAHPATQPLAPGDAAAQAAHAVMGAVMDAVTVDAVAAAAGARSTFSRADVVAQVAARLPVDARGADAVLSAVETLTDQALGLDAAVPVGRRSQGVTPRASDARWAGADVLASEERILDLARRGRAGGYGRVHDAAVAAALTTAAAGTASHAGHPAGPGAGLDAGQRAAVQALTVGGDFLSVLTAPAGAGKTATLGAAARAWAAAGYRVIGLAPSARAAAELAAATGGVADTLAKWRVNHQRRAILTGDLRERTVLNPTSVVILDEASMASTVDLDELISAAAVGAAKVVLVGDPAQIGVINGPGGMLAALARAGHGHELGTVHRFHHKWEATASLALRAGDPTALRTYRDQQRLHPCPDADTALTAVHDHWVRERGTRPPAERGAEQAVEQASDQPVGTGALAGQPGAQTGDPTDEHAGGHSSPDTSTTPAREVLMMARTRADVDALNALARATAQAGGEVHGPAVRIGERDWQTGDVLRTRRNDRTLPVTGDHDHDRPQARGHVRNGDRWRVLHTDDAGLLVEHLDRGGRAFLPAAYVAAHAEYGWATTITAAQGATVDVGLVLVRPGIDREHLYVALTRGRQANHAYITPDPTTDPEHHGPGHVPGHGPGRGLSPVAVGAREARLEQRAHEVLATALARTGGQDAASVVRDRARELALREQYARFAEADRRAEQPVTSAEHAARADLLAHKQTQREELARAQQRQRHVLDEARDELARTPAWRRGRQRTLTETITTGRAAVNQTWSDWGTLDREISVLSRRVEADTRQRNIDNQARAIAARRASRDRPDGSLTAAPSEEWREAMREALRETTRREPGTRTRRASELQDASARRHRDRGLGWDHGPTRGDGPGVGR</sequence>
<evidence type="ECO:0000313" key="5">
    <source>
        <dbReference type="Proteomes" id="UP001500957"/>
    </source>
</evidence>
<dbReference type="Gene3D" id="2.30.30.940">
    <property type="match status" value="1"/>
</dbReference>
<dbReference type="NCBIfam" id="NF041492">
    <property type="entry name" value="MobF"/>
    <property type="match status" value="1"/>
</dbReference>
<dbReference type="SUPFAM" id="SSF52540">
    <property type="entry name" value="P-loop containing nucleoside triphosphate hydrolases"/>
    <property type="match status" value="2"/>
</dbReference>
<feature type="region of interest" description="Disordered" evidence="2">
    <location>
        <begin position="1099"/>
        <end position="1176"/>
    </location>
</feature>
<protein>
    <submittedName>
        <fullName evidence="4">MobF family relaxase</fullName>
    </submittedName>
</protein>
<dbReference type="Pfam" id="PF13604">
    <property type="entry name" value="AAA_30"/>
    <property type="match status" value="1"/>
</dbReference>
<dbReference type="InterPro" id="IPR014862">
    <property type="entry name" value="TrwC"/>
</dbReference>
<dbReference type="InterPro" id="IPR027417">
    <property type="entry name" value="P-loop_NTPase"/>
</dbReference>
<reference evidence="5" key="1">
    <citation type="journal article" date="2019" name="Int. J. Syst. Evol. Microbiol.">
        <title>The Global Catalogue of Microorganisms (GCM) 10K type strain sequencing project: providing services to taxonomists for standard genome sequencing and annotation.</title>
        <authorList>
            <consortium name="The Broad Institute Genomics Platform"/>
            <consortium name="The Broad Institute Genome Sequencing Center for Infectious Disease"/>
            <person name="Wu L."/>
            <person name="Ma J."/>
        </authorList>
    </citation>
    <scope>NUCLEOTIDE SEQUENCE [LARGE SCALE GENOMIC DNA]</scope>
    <source>
        <strain evidence="5">JCM 10671</strain>
    </source>
</reference>
<dbReference type="Gene3D" id="3.40.50.300">
    <property type="entry name" value="P-loop containing nucleotide triphosphate hydrolases"/>
    <property type="match status" value="2"/>
</dbReference>
<dbReference type="PROSITE" id="PS51257">
    <property type="entry name" value="PROKAR_LIPOPROTEIN"/>
    <property type="match status" value="1"/>
</dbReference>
<dbReference type="CDD" id="cd18809">
    <property type="entry name" value="SF1_C_RecD"/>
    <property type="match status" value="1"/>
</dbReference>
<dbReference type="NCBIfam" id="TIGR02686">
    <property type="entry name" value="relax_trwC"/>
    <property type="match status" value="1"/>
</dbReference>
<feature type="compositionally biased region" description="Basic and acidic residues" evidence="2">
    <location>
        <begin position="1158"/>
        <end position="1167"/>
    </location>
</feature>
<evidence type="ECO:0000256" key="2">
    <source>
        <dbReference type="SAM" id="MobiDB-lite"/>
    </source>
</evidence>
<name>A0ABP3SHP2_9ACTN</name>
<dbReference type="Pfam" id="PF08751">
    <property type="entry name" value="TrwC"/>
    <property type="match status" value="1"/>
</dbReference>
<keyword evidence="5" id="KW-1185">Reference proteome</keyword>
<evidence type="ECO:0000256" key="1">
    <source>
        <dbReference type="SAM" id="Coils"/>
    </source>
</evidence>
<dbReference type="Proteomes" id="UP001500957">
    <property type="component" value="Unassembled WGS sequence"/>
</dbReference>
<dbReference type="InterPro" id="IPR014059">
    <property type="entry name" value="TraI/TrwC_relax"/>
</dbReference>
<proteinExistence type="predicted"/>
<feature type="coiled-coil region" evidence="1">
    <location>
        <begin position="1005"/>
        <end position="1036"/>
    </location>
</feature>
<organism evidence="4 5">
    <name type="scientific">Sporichthya brevicatena</name>
    <dbReference type="NCBI Taxonomy" id="171442"/>
    <lineage>
        <taxon>Bacteria</taxon>
        <taxon>Bacillati</taxon>
        <taxon>Actinomycetota</taxon>
        <taxon>Actinomycetes</taxon>
        <taxon>Sporichthyales</taxon>
        <taxon>Sporichthyaceae</taxon>
        <taxon>Sporichthya</taxon>
    </lineage>
</organism>